<evidence type="ECO:0000259" key="4">
    <source>
        <dbReference type="PROSITE" id="PS51084"/>
    </source>
</evidence>
<reference evidence="5" key="2">
    <citation type="journal article" date="2023" name="Microbiol Resour">
        <title>Decontamination and Annotation of the Draft Genome Sequence of the Oomycete Lagenidium giganteum ARSEF 373.</title>
        <authorList>
            <person name="Morgan W.R."/>
            <person name="Tartar A."/>
        </authorList>
    </citation>
    <scope>NUCLEOTIDE SEQUENCE</scope>
    <source>
        <strain evidence="5">ARSEF 373</strain>
    </source>
</reference>
<dbReference type="EMBL" id="DAKRPA010000055">
    <property type="protein sequence ID" value="DBA00957.1"/>
    <property type="molecule type" value="Genomic_DNA"/>
</dbReference>
<dbReference type="InterPro" id="IPR001310">
    <property type="entry name" value="Histidine_triad_HIT"/>
</dbReference>
<feature type="active site" description="Tele-AMP-histidine intermediate" evidence="1">
    <location>
        <position position="105"/>
    </location>
</feature>
<dbReference type="GO" id="GO:0047627">
    <property type="term" value="F:adenylylsulfatase activity"/>
    <property type="evidence" value="ECO:0007669"/>
    <property type="project" value="TreeGrafter"/>
</dbReference>
<evidence type="ECO:0000256" key="1">
    <source>
        <dbReference type="PIRSR" id="PIRSR601310-1"/>
    </source>
</evidence>
<evidence type="ECO:0000256" key="3">
    <source>
        <dbReference type="PROSITE-ProRule" id="PRU00464"/>
    </source>
</evidence>
<proteinExistence type="predicted"/>
<dbReference type="InterPro" id="IPR011146">
    <property type="entry name" value="HIT-like"/>
</dbReference>
<evidence type="ECO:0000313" key="5">
    <source>
        <dbReference type="EMBL" id="DBA00957.1"/>
    </source>
</evidence>
<sequence>MVFVPYEKDNIFRKIIDGTIPSYKIFETDRVLAILDAFPLVPGHALLMHKGEYASVVDMPEDVTIELFREPPRLAKAVRAATGCEGINIVQNNGAASGQAVFHAHVHVIPRFKGDGKLPLPSGTEMIKPEAATAMLDQIKGKL</sequence>
<dbReference type="GO" id="GO:0009150">
    <property type="term" value="P:purine ribonucleotide metabolic process"/>
    <property type="evidence" value="ECO:0007669"/>
    <property type="project" value="TreeGrafter"/>
</dbReference>
<name>A0AAV2Z688_9STRA</name>
<dbReference type="PANTHER" id="PTHR47670">
    <property type="entry name" value="ADENYLYLSULFATASE HINT3"/>
    <property type="match status" value="1"/>
</dbReference>
<dbReference type="GO" id="GO:0006790">
    <property type="term" value="P:sulfur compound metabolic process"/>
    <property type="evidence" value="ECO:0007669"/>
    <property type="project" value="TreeGrafter"/>
</dbReference>
<protein>
    <recommendedName>
        <fullName evidence="4">HIT domain-containing protein</fullName>
    </recommendedName>
</protein>
<dbReference type="PROSITE" id="PS51084">
    <property type="entry name" value="HIT_2"/>
    <property type="match status" value="1"/>
</dbReference>
<organism evidence="5 6">
    <name type="scientific">Lagenidium giganteum</name>
    <dbReference type="NCBI Taxonomy" id="4803"/>
    <lineage>
        <taxon>Eukaryota</taxon>
        <taxon>Sar</taxon>
        <taxon>Stramenopiles</taxon>
        <taxon>Oomycota</taxon>
        <taxon>Peronosporomycetes</taxon>
        <taxon>Pythiales</taxon>
        <taxon>Pythiaceae</taxon>
    </lineage>
</organism>
<keyword evidence="6" id="KW-1185">Reference proteome</keyword>
<dbReference type="AlphaFoldDB" id="A0AAV2Z688"/>
<reference evidence="5" key="1">
    <citation type="submission" date="2022-11" db="EMBL/GenBank/DDBJ databases">
        <authorList>
            <person name="Morgan W.R."/>
            <person name="Tartar A."/>
        </authorList>
    </citation>
    <scope>NUCLEOTIDE SEQUENCE</scope>
    <source>
        <strain evidence="5">ARSEF 373</strain>
    </source>
</reference>
<evidence type="ECO:0000256" key="2">
    <source>
        <dbReference type="PIRSR" id="PIRSR601310-3"/>
    </source>
</evidence>
<feature type="domain" description="HIT" evidence="4">
    <location>
        <begin position="11"/>
        <end position="118"/>
    </location>
</feature>
<evidence type="ECO:0000313" key="6">
    <source>
        <dbReference type="Proteomes" id="UP001146120"/>
    </source>
</evidence>
<dbReference type="Gene3D" id="3.30.428.10">
    <property type="entry name" value="HIT-like"/>
    <property type="match status" value="1"/>
</dbReference>
<gene>
    <name evidence="5" type="ORF">N0F65_006218</name>
</gene>
<dbReference type="PANTHER" id="PTHR47670:SF1">
    <property type="entry name" value="ADENYLYLSULFATASE HINT3"/>
    <property type="match status" value="1"/>
</dbReference>
<dbReference type="InterPro" id="IPR036265">
    <property type="entry name" value="HIT-like_sf"/>
</dbReference>
<dbReference type="Proteomes" id="UP001146120">
    <property type="component" value="Unassembled WGS sequence"/>
</dbReference>
<accession>A0AAV2Z688</accession>
<dbReference type="Pfam" id="PF01230">
    <property type="entry name" value="HIT"/>
    <property type="match status" value="1"/>
</dbReference>
<comment type="caution">
    <text evidence="5">The sequence shown here is derived from an EMBL/GenBank/DDBJ whole genome shotgun (WGS) entry which is preliminary data.</text>
</comment>
<feature type="short sequence motif" description="Histidine triad motif" evidence="2 3">
    <location>
        <begin position="103"/>
        <end position="107"/>
    </location>
</feature>
<dbReference type="PRINTS" id="PR00332">
    <property type="entry name" value="HISTRIAD"/>
</dbReference>
<dbReference type="SUPFAM" id="SSF54197">
    <property type="entry name" value="HIT-like"/>
    <property type="match status" value="1"/>
</dbReference>